<evidence type="ECO:0000313" key="3">
    <source>
        <dbReference type="Proteomes" id="UP000291933"/>
    </source>
</evidence>
<sequence>MSAIDLIATIPVGSDTFATARDMLLAYGRLVSAEPGNERFEVYSDAAASALIVVERYSSQQAFDAHLADPANADFNGRLGALLDGGGSSLQLLDRLG</sequence>
<dbReference type="Gene3D" id="3.30.70.100">
    <property type="match status" value="1"/>
</dbReference>
<protein>
    <recommendedName>
        <fullName evidence="1">ABM domain-containing protein</fullName>
    </recommendedName>
</protein>
<dbReference type="EMBL" id="SDMR01000011">
    <property type="protein sequence ID" value="TBT94623.1"/>
    <property type="molecule type" value="Genomic_DNA"/>
</dbReference>
<evidence type="ECO:0000259" key="1">
    <source>
        <dbReference type="Pfam" id="PF03992"/>
    </source>
</evidence>
<dbReference type="OrthoDB" id="3695636at2"/>
<keyword evidence="3" id="KW-1185">Reference proteome</keyword>
<reference evidence="2 3" key="1">
    <citation type="submission" date="2019-01" db="EMBL/GenBank/DDBJ databases">
        <title>Lactibacter flavus gen. nov., sp. nov., a novel bacterium of the family Propionibacteriaceae isolated from raw milk and dairy products.</title>
        <authorList>
            <person name="Huptas C."/>
            <person name="Wenning M."/>
            <person name="Breitenwieser F."/>
            <person name="Doll E."/>
            <person name="Von Neubeck M."/>
            <person name="Busse H.-J."/>
            <person name="Scherer S."/>
        </authorList>
    </citation>
    <scope>NUCLEOTIDE SEQUENCE [LARGE SCALE GENOMIC DNA]</scope>
    <source>
        <strain evidence="2 3">DSM 22130</strain>
    </source>
</reference>
<organism evidence="2 3">
    <name type="scientific">Propioniciclava tarda</name>
    <dbReference type="NCBI Taxonomy" id="433330"/>
    <lineage>
        <taxon>Bacteria</taxon>
        <taxon>Bacillati</taxon>
        <taxon>Actinomycetota</taxon>
        <taxon>Actinomycetes</taxon>
        <taxon>Propionibacteriales</taxon>
        <taxon>Propionibacteriaceae</taxon>
        <taxon>Propioniciclava</taxon>
    </lineage>
</organism>
<name>A0A4Q9KJL8_PROTD</name>
<gene>
    <name evidence="2" type="ORF">ET996_09495</name>
</gene>
<evidence type="ECO:0000313" key="2">
    <source>
        <dbReference type="EMBL" id="TBT94623.1"/>
    </source>
</evidence>
<proteinExistence type="predicted"/>
<dbReference type="RefSeq" id="WP_131172325.1">
    <property type="nucleotide sequence ID" value="NZ_FXTL01000011.1"/>
</dbReference>
<comment type="caution">
    <text evidence="2">The sequence shown here is derived from an EMBL/GenBank/DDBJ whole genome shotgun (WGS) entry which is preliminary data.</text>
</comment>
<accession>A0A4Q9KJL8</accession>
<dbReference type="InterPro" id="IPR007138">
    <property type="entry name" value="ABM_dom"/>
</dbReference>
<dbReference type="AlphaFoldDB" id="A0A4Q9KJL8"/>
<feature type="domain" description="ABM" evidence="1">
    <location>
        <begin position="7"/>
        <end position="75"/>
    </location>
</feature>
<dbReference type="SUPFAM" id="SSF54909">
    <property type="entry name" value="Dimeric alpha+beta barrel"/>
    <property type="match status" value="1"/>
</dbReference>
<dbReference type="Proteomes" id="UP000291933">
    <property type="component" value="Unassembled WGS sequence"/>
</dbReference>
<dbReference type="InterPro" id="IPR011008">
    <property type="entry name" value="Dimeric_a/b-barrel"/>
</dbReference>
<dbReference type="Pfam" id="PF03992">
    <property type="entry name" value="ABM"/>
    <property type="match status" value="1"/>
</dbReference>